<proteinExistence type="inferred from homology"/>
<dbReference type="EMBL" id="BEYU01000022">
    <property type="protein sequence ID" value="GBG26577.1"/>
    <property type="molecule type" value="Genomic_DNA"/>
</dbReference>
<evidence type="ECO:0000256" key="6">
    <source>
        <dbReference type="ARBA" id="ARBA00022917"/>
    </source>
</evidence>
<evidence type="ECO:0000256" key="4">
    <source>
        <dbReference type="ARBA" id="ARBA00022741"/>
    </source>
</evidence>
<dbReference type="NCBIfam" id="NF003211">
    <property type="entry name" value="PRK04173.1"/>
    <property type="match status" value="1"/>
</dbReference>
<reference evidence="10 11" key="1">
    <citation type="submission" date="2017-12" db="EMBL/GenBank/DDBJ databases">
        <title>Sequencing, de novo assembly and annotation of complete genome of a new Thraustochytrid species, strain FCC1311.</title>
        <authorList>
            <person name="Sedici K."/>
            <person name="Godart F."/>
            <person name="Aiese Cigliano R."/>
            <person name="Sanseverino W."/>
            <person name="Barakat M."/>
            <person name="Ortet P."/>
            <person name="Marechal E."/>
            <person name="Cagnac O."/>
            <person name="Amato A."/>
        </authorList>
    </citation>
    <scope>NUCLEOTIDE SEQUENCE [LARGE SCALE GENOMIC DNA]</scope>
</reference>
<dbReference type="Gene3D" id="3.30.930.10">
    <property type="entry name" value="Bira Bifunctional Protein, Domain 2"/>
    <property type="match status" value="1"/>
</dbReference>
<keyword evidence="4" id="KW-0547">Nucleotide-binding</keyword>
<evidence type="ECO:0000256" key="3">
    <source>
        <dbReference type="ARBA" id="ARBA00022598"/>
    </source>
</evidence>
<dbReference type="InterPro" id="IPR027031">
    <property type="entry name" value="Gly-tRNA_synthase/POLG2"/>
</dbReference>
<dbReference type="GO" id="GO:0005524">
    <property type="term" value="F:ATP binding"/>
    <property type="evidence" value="ECO:0007669"/>
    <property type="project" value="UniProtKB-KW"/>
</dbReference>
<keyword evidence="3 10" id="KW-0436">Ligase</keyword>
<dbReference type="SUPFAM" id="SSF55681">
    <property type="entry name" value="Class II aaRS and biotin synthetases"/>
    <property type="match status" value="1"/>
</dbReference>
<dbReference type="PRINTS" id="PR01043">
    <property type="entry name" value="TRNASYNTHGLY"/>
</dbReference>
<dbReference type="PROSITE" id="PS50862">
    <property type="entry name" value="AA_TRNA_LIGASE_II"/>
    <property type="match status" value="1"/>
</dbReference>
<keyword evidence="5" id="KW-0067">ATP-binding</keyword>
<evidence type="ECO:0000256" key="8">
    <source>
        <dbReference type="SAM" id="MobiDB-lite"/>
    </source>
</evidence>
<keyword evidence="11" id="KW-1185">Reference proteome</keyword>
<accession>A0A2R5G695</accession>
<dbReference type="SUPFAM" id="SSF52954">
    <property type="entry name" value="Class II aaRS ABD-related"/>
    <property type="match status" value="1"/>
</dbReference>
<evidence type="ECO:0000259" key="9">
    <source>
        <dbReference type="PROSITE" id="PS50862"/>
    </source>
</evidence>
<comment type="similarity">
    <text evidence="1">Belongs to the class-II aminoacyl-tRNA synthetase family.</text>
</comment>
<evidence type="ECO:0000256" key="5">
    <source>
        <dbReference type="ARBA" id="ARBA00022840"/>
    </source>
</evidence>
<name>A0A2R5G695_9STRA</name>
<keyword evidence="7" id="KW-0030">Aminoacyl-tRNA synthetase</keyword>
<dbReference type="AlphaFoldDB" id="A0A2R5G695"/>
<dbReference type="InterPro" id="IPR002314">
    <property type="entry name" value="aa-tRNA-synt_IIb"/>
</dbReference>
<organism evidence="10 11">
    <name type="scientific">Hondaea fermentalgiana</name>
    <dbReference type="NCBI Taxonomy" id="2315210"/>
    <lineage>
        <taxon>Eukaryota</taxon>
        <taxon>Sar</taxon>
        <taxon>Stramenopiles</taxon>
        <taxon>Bigyra</taxon>
        <taxon>Labyrinthulomycetes</taxon>
        <taxon>Thraustochytrida</taxon>
        <taxon>Thraustochytriidae</taxon>
        <taxon>Hondaea</taxon>
    </lineage>
</organism>
<dbReference type="InterPro" id="IPR036621">
    <property type="entry name" value="Anticodon-bd_dom_sf"/>
</dbReference>
<protein>
    <recommendedName>
        <fullName evidence="2">glycine--tRNA ligase</fullName>
        <ecNumber evidence="2">6.1.1.14</ecNumber>
    </recommendedName>
</protein>
<dbReference type="GO" id="GO:0004820">
    <property type="term" value="F:glycine-tRNA ligase activity"/>
    <property type="evidence" value="ECO:0007669"/>
    <property type="project" value="UniProtKB-EC"/>
</dbReference>
<dbReference type="InterPro" id="IPR045864">
    <property type="entry name" value="aa-tRNA-synth_II/BPL/LPL"/>
</dbReference>
<dbReference type="GO" id="GO:0005737">
    <property type="term" value="C:cytoplasm"/>
    <property type="evidence" value="ECO:0007669"/>
    <property type="project" value="InterPro"/>
</dbReference>
<dbReference type="InterPro" id="IPR033731">
    <property type="entry name" value="GlyRS-like_core"/>
</dbReference>
<evidence type="ECO:0000256" key="1">
    <source>
        <dbReference type="ARBA" id="ARBA00008226"/>
    </source>
</evidence>
<evidence type="ECO:0000313" key="11">
    <source>
        <dbReference type="Proteomes" id="UP000241890"/>
    </source>
</evidence>
<keyword evidence="6" id="KW-0648">Protein biosynthesis</keyword>
<dbReference type="PANTHER" id="PTHR10745">
    <property type="entry name" value="GLYCYL-TRNA SYNTHETASE/DNA POLYMERASE SUBUNIT GAMMA-2"/>
    <property type="match status" value="1"/>
</dbReference>
<dbReference type="EC" id="6.1.1.14" evidence="2"/>
<dbReference type="Pfam" id="PF03129">
    <property type="entry name" value="HGTP_anticodon"/>
    <property type="match status" value="1"/>
</dbReference>
<evidence type="ECO:0000256" key="7">
    <source>
        <dbReference type="ARBA" id="ARBA00023146"/>
    </source>
</evidence>
<dbReference type="OrthoDB" id="57698at2759"/>
<gene>
    <name evidence="10" type="ORF">FCC1311_027982</name>
</gene>
<dbReference type="InterPro" id="IPR006195">
    <property type="entry name" value="aa-tRNA-synth_II"/>
</dbReference>
<dbReference type="Proteomes" id="UP000241890">
    <property type="component" value="Unassembled WGS sequence"/>
</dbReference>
<dbReference type="Pfam" id="PF00587">
    <property type="entry name" value="tRNA-synt_2b"/>
    <property type="match status" value="1"/>
</dbReference>
<feature type="region of interest" description="Disordered" evidence="8">
    <location>
        <begin position="1"/>
        <end position="27"/>
    </location>
</feature>
<dbReference type="InParanoid" id="A0A2R5G695"/>
<dbReference type="InterPro" id="IPR004154">
    <property type="entry name" value="Anticodon-bd"/>
</dbReference>
<evidence type="ECO:0000313" key="10">
    <source>
        <dbReference type="EMBL" id="GBG26577.1"/>
    </source>
</evidence>
<feature type="domain" description="Aminoacyl-transfer RNA synthetases class-II family profile" evidence="9">
    <location>
        <begin position="219"/>
        <end position="375"/>
    </location>
</feature>
<evidence type="ECO:0000256" key="2">
    <source>
        <dbReference type="ARBA" id="ARBA00012829"/>
    </source>
</evidence>
<dbReference type="GO" id="GO:0006426">
    <property type="term" value="P:glycyl-tRNA aminoacylation"/>
    <property type="evidence" value="ECO:0007669"/>
    <property type="project" value="InterPro"/>
</dbReference>
<comment type="caution">
    <text evidence="10">The sequence shown here is derived from an EMBL/GenBank/DDBJ whole genome shotgun (WGS) entry which is preliminary data.</text>
</comment>
<dbReference type="InterPro" id="IPR002315">
    <property type="entry name" value="tRNA-synt_gly"/>
</dbReference>
<dbReference type="Gene3D" id="3.40.50.800">
    <property type="entry name" value="Anticodon-binding domain"/>
    <property type="match status" value="1"/>
</dbReference>
<sequence>MATEEIVTPRPVKPREVRGNETMSGRAATSAARGAKDLQEIVRLCKTRGFVFASNDIHGGFANSFDFGPLGVLLKRNIEQSWWRRFVTEQDACYGLDSSVMLPPVVWEKSGHLQNFSDPLVDCRNCGKRYRADHLCEAEGNDETNRQAMREVLSNGKCPCGKLQPWGEEVSKVRDFNLMFETLVGPVVEDGAAAFFRPETAQGTYLNFGNYTKTAQPRLPLGIAQVGKAFRNEVTPGQFLFRTREFEQMELQWFCRDEEAEQWFDHWLAEGLSWLHGTIGVRPESVRLCEHDASQLAHYARRTTDIEFKYPFGWGELWGFANRGTYDLSCHGVEYREPGGGKSFVPTVIEPALGLNRLVLAVLCDAFREETVITPGGDGAPDKEEKRTVLGFEPSIAPYALAVMPLVKNNAEQRGMSEQLVRDLRAASPHLSIVLETSSGSIGKRYRRYDEIGTPYCVTVDYDAPSTGQVTVRDRDSMAQVRIAASDLMSMNLTGLQRAFAEH</sequence>
<dbReference type="CDD" id="cd00774">
    <property type="entry name" value="GlyRS-like_core"/>
    <property type="match status" value="1"/>
</dbReference>
<dbReference type="PANTHER" id="PTHR10745:SF8">
    <property type="entry name" value="DNA POLYMERASE SUBUNIT GAMMA-2, MITOCHONDRIAL"/>
    <property type="match status" value="1"/>
</dbReference>
<dbReference type="NCBIfam" id="TIGR00389">
    <property type="entry name" value="glyS_dimeric"/>
    <property type="match status" value="1"/>
</dbReference>